<dbReference type="Proteomes" id="UP000009309">
    <property type="component" value="Unassembled WGS sequence"/>
</dbReference>
<dbReference type="STRING" id="1185876.BN8_04336"/>
<dbReference type="GO" id="GO:0140359">
    <property type="term" value="F:ABC-type transporter activity"/>
    <property type="evidence" value="ECO:0007669"/>
    <property type="project" value="InterPro"/>
</dbReference>
<evidence type="ECO:0000313" key="8">
    <source>
        <dbReference type="Proteomes" id="UP000009309"/>
    </source>
</evidence>
<dbReference type="AlphaFoldDB" id="I2GMH3"/>
<dbReference type="RefSeq" id="WP_009283671.1">
    <property type="nucleotide sequence ID" value="NZ_CAIT01000009.1"/>
</dbReference>
<evidence type="ECO:0000256" key="4">
    <source>
        <dbReference type="ARBA" id="ARBA00023136"/>
    </source>
</evidence>
<evidence type="ECO:0000313" key="7">
    <source>
        <dbReference type="EMBL" id="CCH55101.1"/>
    </source>
</evidence>
<dbReference type="PANTHER" id="PTHR43471:SF1">
    <property type="entry name" value="ABC TRANSPORTER PERMEASE PROTEIN NOSY-RELATED"/>
    <property type="match status" value="1"/>
</dbReference>
<reference evidence="7 8" key="1">
    <citation type="journal article" date="2012" name="J. Bacteriol.">
        <title>Genome Sequence of the Filamentous Bacterium Fibrisoma limi BUZ 3T.</title>
        <authorList>
            <person name="Filippini M."/>
            <person name="Qi W."/>
            <person name="Jaenicke S."/>
            <person name="Goesmann A."/>
            <person name="Smits T.H."/>
            <person name="Bagheri H.C."/>
        </authorList>
    </citation>
    <scope>NUCLEOTIDE SEQUENCE [LARGE SCALE GENOMIC DNA]</scope>
    <source>
        <strain evidence="8">BUZ 3T</strain>
    </source>
</reference>
<feature type="transmembrane region" description="Helical" evidence="5">
    <location>
        <begin position="247"/>
        <end position="263"/>
    </location>
</feature>
<evidence type="ECO:0000256" key="2">
    <source>
        <dbReference type="ARBA" id="ARBA00022692"/>
    </source>
</evidence>
<keyword evidence="3 5" id="KW-1133">Transmembrane helix</keyword>
<feature type="transmembrane region" description="Helical" evidence="5">
    <location>
        <begin position="214"/>
        <end position="241"/>
    </location>
</feature>
<protein>
    <submittedName>
        <fullName evidence="7">ABC-2 type transport system permease protein</fullName>
    </submittedName>
</protein>
<proteinExistence type="predicted"/>
<keyword evidence="2 5" id="KW-0812">Transmembrane</keyword>
<evidence type="ECO:0000256" key="5">
    <source>
        <dbReference type="SAM" id="Phobius"/>
    </source>
</evidence>
<dbReference type="PANTHER" id="PTHR43471">
    <property type="entry name" value="ABC TRANSPORTER PERMEASE"/>
    <property type="match status" value="1"/>
</dbReference>
<feature type="transmembrane region" description="Helical" evidence="5">
    <location>
        <begin position="132"/>
        <end position="154"/>
    </location>
</feature>
<evidence type="ECO:0000256" key="3">
    <source>
        <dbReference type="ARBA" id="ARBA00022989"/>
    </source>
</evidence>
<comment type="caution">
    <text evidence="7">The sequence shown here is derived from an EMBL/GenBank/DDBJ whole genome shotgun (WGS) entry which is preliminary data.</text>
</comment>
<accession>I2GMH3</accession>
<dbReference type="OrthoDB" id="184009at2"/>
<dbReference type="InterPro" id="IPR013525">
    <property type="entry name" value="ABC2_TM"/>
</dbReference>
<keyword evidence="4 5" id="KW-0472">Membrane</keyword>
<dbReference type="GO" id="GO:0005886">
    <property type="term" value="C:plasma membrane"/>
    <property type="evidence" value="ECO:0007669"/>
    <property type="project" value="UniProtKB-SubCell"/>
</dbReference>
<dbReference type="EMBL" id="CAIT01000009">
    <property type="protein sequence ID" value="CCH55101.1"/>
    <property type="molecule type" value="Genomic_DNA"/>
</dbReference>
<gene>
    <name evidence="7" type="ORF">BN8_04336</name>
</gene>
<dbReference type="Pfam" id="PF12698">
    <property type="entry name" value="ABC2_membrane_3"/>
    <property type="match status" value="1"/>
</dbReference>
<comment type="subcellular location">
    <subcellularLocation>
        <location evidence="1">Membrane</location>
        <topology evidence="1">Multi-pass membrane protein</topology>
    </subcellularLocation>
</comment>
<evidence type="ECO:0000259" key="6">
    <source>
        <dbReference type="Pfam" id="PF12698"/>
    </source>
</evidence>
<feature type="transmembrane region" description="Helical" evidence="5">
    <location>
        <begin position="174"/>
        <end position="202"/>
    </location>
</feature>
<feature type="domain" description="ABC-2 type transporter transmembrane" evidence="6">
    <location>
        <begin position="136"/>
        <end position="260"/>
    </location>
</feature>
<keyword evidence="8" id="KW-1185">Reference proteome</keyword>
<dbReference type="InterPro" id="IPR021913">
    <property type="entry name" value="DUF3526"/>
</dbReference>
<feature type="transmembrane region" description="Helical" evidence="5">
    <location>
        <begin position="22"/>
        <end position="39"/>
    </location>
</feature>
<sequence length="482" mass="54263">MHLNTQRLLARHVWHTVFRNRAVFWLFGLVGLVAGYAAWSGWTTFRQQKASQHYYQQEARRDWLSNPDKHPHRMAHYGHFAFRRPSPLSLFDPGMDRFLGNAIYLEAHKQNTVNFSEAGFSTGLMRFGDLSIAMLLQLLLPLLIFFLGAGSIAADRENGTLRLLLSQGVSWTNLLLGNSLGLFMVGLTLLAPLLVVAAVLWLMAQSGAPSVDEVIRFGLLIGFYGLYLALCCVVAVLVSAWSRTTKTALVSLIGLWLMTTIVLPRASQALGTYVYGLPSKTEFQTAIQADISKEGDSHNPDDPHYKSLKDSLITAYGVKTTDELPFNYSGYVMAEGEEISAAIYNQHYNTLLERFRQQNQFARATAFLNPYLALKNLSMALAGTDFLSYVDFQQQAETYRYELAQKMNELQMHHIPNKKLGPTEKAYSIDRKYWQDVPDFTDRPLSVGQVLPAEWVSVVAFGAWLLLLTFLVHRAAHRLTAV</sequence>
<organism evidence="7 8">
    <name type="scientific">Fibrisoma limi BUZ 3</name>
    <dbReference type="NCBI Taxonomy" id="1185876"/>
    <lineage>
        <taxon>Bacteria</taxon>
        <taxon>Pseudomonadati</taxon>
        <taxon>Bacteroidota</taxon>
        <taxon>Cytophagia</taxon>
        <taxon>Cytophagales</taxon>
        <taxon>Spirosomataceae</taxon>
        <taxon>Fibrisoma</taxon>
    </lineage>
</organism>
<dbReference type="Pfam" id="PF12040">
    <property type="entry name" value="DUF3526"/>
    <property type="match status" value="1"/>
</dbReference>
<feature type="transmembrane region" description="Helical" evidence="5">
    <location>
        <begin position="455"/>
        <end position="476"/>
    </location>
</feature>
<name>I2GMH3_9BACT</name>
<evidence type="ECO:0000256" key="1">
    <source>
        <dbReference type="ARBA" id="ARBA00004141"/>
    </source>
</evidence>
<dbReference type="eggNOG" id="COG1277">
    <property type="taxonomic scope" value="Bacteria"/>
</dbReference>